<feature type="binding site" evidence="4">
    <location>
        <begin position="5"/>
        <end position="9"/>
    </location>
    <ligand>
        <name>ATP</name>
        <dbReference type="ChEBI" id="CHEBI:30616"/>
    </ligand>
</feature>
<dbReference type="EC" id="6.3.3.2" evidence="5"/>
<dbReference type="GO" id="GO:0035999">
    <property type="term" value="P:tetrahydrofolate interconversion"/>
    <property type="evidence" value="ECO:0007669"/>
    <property type="project" value="TreeGrafter"/>
</dbReference>
<keyword evidence="7" id="KW-1185">Reference proteome</keyword>
<reference evidence="6 7" key="1">
    <citation type="submission" date="2020-08" db="EMBL/GenBank/DDBJ databases">
        <title>Genomic Encyclopedia of Type Strains, Phase IV (KMG-IV): sequencing the most valuable type-strain genomes for metagenomic binning, comparative biology and taxonomic classification.</title>
        <authorList>
            <person name="Goeker M."/>
        </authorList>
    </citation>
    <scope>NUCLEOTIDE SEQUENCE [LARGE SCALE GENOMIC DNA]</scope>
    <source>
        <strain evidence="6 7">DSM 102044</strain>
    </source>
</reference>
<evidence type="ECO:0000313" key="6">
    <source>
        <dbReference type="EMBL" id="MBB6327133.1"/>
    </source>
</evidence>
<keyword evidence="6" id="KW-0436">Ligase</keyword>
<accession>A0A841MJS5</accession>
<dbReference type="PANTHER" id="PTHR23407">
    <property type="entry name" value="ATPASE INHIBITOR/5-FORMYLTETRAHYDROFOLATE CYCLO-LIGASE"/>
    <property type="match status" value="1"/>
</dbReference>
<comment type="cofactor">
    <cofactor evidence="5">
        <name>Mg(2+)</name>
        <dbReference type="ChEBI" id="CHEBI:18420"/>
    </cofactor>
</comment>
<comment type="similarity">
    <text evidence="1 5">Belongs to the 5-formyltetrahydrofolate cyclo-ligase family.</text>
</comment>
<comment type="catalytic activity">
    <reaction evidence="5">
        <text>(6S)-5-formyl-5,6,7,8-tetrahydrofolate + ATP = (6R)-5,10-methenyltetrahydrofolate + ADP + phosphate</text>
        <dbReference type="Rhea" id="RHEA:10488"/>
        <dbReference type="ChEBI" id="CHEBI:30616"/>
        <dbReference type="ChEBI" id="CHEBI:43474"/>
        <dbReference type="ChEBI" id="CHEBI:57455"/>
        <dbReference type="ChEBI" id="CHEBI:57457"/>
        <dbReference type="ChEBI" id="CHEBI:456216"/>
        <dbReference type="EC" id="6.3.3.2"/>
    </reaction>
</comment>
<feature type="binding site" evidence="4">
    <location>
        <position position="52"/>
    </location>
    <ligand>
        <name>substrate</name>
    </ligand>
</feature>
<keyword evidence="2 4" id="KW-0547">Nucleotide-binding</keyword>
<dbReference type="Proteomes" id="UP000588604">
    <property type="component" value="Unassembled WGS sequence"/>
</dbReference>
<feature type="binding site" evidence="4">
    <location>
        <position position="59"/>
    </location>
    <ligand>
        <name>substrate</name>
    </ligand>
</feature>
<gene>
    <name evidence="6" type="ORF">FHS59_002761</name>
</gene>
<dbReference type="InterPro" id="IPR002698">
    <property type="entry name" value="FTHF_cligase"/>
</dbReference>
<evidence type="ECO:0000256" key="3">
    <source>
        <dbReference type="ARBA" id="ARBA00022840"/>
    </source>
</evidence>
<evidence type="ECO:0000256" key="5">
    <source>
        <dbReference type="RuleBase" id="RU361279"/>
    </source>
</evidence>
<feature type="binding site" evidence="4">
    <location>
        <begin position="136"/>
        <end position="144"/>
    </location>
    <ligand>
        <name>ATP</name>
        <dbReference type="ChEBI" id="CHEBI:30616"/>
    </ligand>
</feature>
<dbReference type="InterPro" id="IPR024185">
    <property type="entry name" value="FTHF_cligase-like_sf"/>
</dbReference>
<dbReference type="GO" id="GO:0005524">
    <property type="term" value="F:ATP binding"/>
    <property type="evidence" value="ECO:0007669"/>
    <property type="project" value="UniProtKB-KW"/>
</dbReference>
<proteinExistence type="inferred from homology"/>
<dbReference type="GO" id="GO:0009396">
    <property type="term" value="P:folic acid-containing compound biosynthetic process"/>
    <property type="evidence" value="ECO:0007669"/>
    <property type="project" value="TreeGrafter"/>
</dbReference>
<dbReference type="GO" id="GO:0030272">
    <property type="term" value="F:5-formyltetrahydrofolate cyclo-ligase activity"/>
    <property type="evidence" value="ECO:0007669"/>
    <property type="project" value="UniProtKB-EC"/>
</dbReference>
<organism evidence="6 7">
    <name type="scientific">Algoriphagus iocasae</name>
    <dbReference type="NCBI Taxonomy" id="1836499"/>
    <lineage>
        <taxon>Bacteria</taxon>
        <taxon>Pseudomonadati</taxon>
        <taxon>Bacteroidota</taxon>
        <taxon>Cytophagia</taxon>
        <taxon>Cytophagales</taxon>
        <taxon>Cyclobacteriaceae</taxon>
        <taxon>Algoriphagus</taxon>
    </lineage>
</organism>
<dbReference type="EMBL" id="JACIJO010000002">
    <property type="protein sequence ID" value="MBB6327133.1"/>
    <property type="molecule type" value="Genomic_DNA"/>
</dbReference>
<dbReference type="PIRSF" id="PIRSF006806">
    <property type="entry name" value="FTHF_cligase"/>
    <property type="match status" value="1"/>
</dbReference>
<evidence type="ECO:0000256" key="4">
    <source>
        <dbReference type="PIRSR" id="PIRSR006806-1"/>
    </source>
</evidence>
<dbReference type="NCBIfam" id="TIGR02727">
    <property type="entry name" value="MTHFS_bact"/>
    <property type="match status" value="1"/>
</dbReference>
<evidence type="ECO:0000313" key="7">
    <source>
        <dbReference type="Proteomes" id="UP000588604"/>
    </source>
</evidence>
<dbReference type="AlphaFoldDB" id="A0A841MJS5"/>
<name>A0A841MJS5_9BACT</name>
<dbReference type="PANTHER" id="PTHR23407:SF1">
    <property type="entry name" value="5-FORMYLTETRAHYDROFOLATE CYCLO-LIGASE"/>
    <property type="match status" value="1"/>
</dbReference>
<sequence length="190" mass="21954">MTLDKDQIRKEFRVKRKALSEEEVQASSEQIFLRFKSWLEERSSINHIHIFLPIAHHKEVNTFLIRDYLFEKGIKVYTSIIPEGKSKMDTVLIDSNTNYKIDAWGIPIPVNVEPVEPVEIELVLIPLLAFDEKGNRIGFGKGYYDQFLASLKPTVLKMGLSFFSPVKSISSEKHDIPLDYCITTEKVFTF</sequence>
<keyword evidence="5" id="KW-0479">Metal-binding</keyword>
<dbReference type="RefSeq" id="WP_184495804.1">
    <property type="nucleotide sequence ID" value="NZ_JACIJO010000002.1"/>
</dbReference>
<protein>
    <recommendedName>
        <fullName evidence="5">5-formyltetrahydrofolate cyclo-ligase</fullName>
        <ecNumber evidence="5">6.3.3.2</ecNumber>
    </recommendedName>
</protein>
<dbReference type="GO" id="GO:0046872">
    <property type="term" value="F:metal ion binding"/>
    <property type="evidence" value="ECO:0007669"/>
    <property type="project" value="UniProtKB-KW"/>
</dbReference>
<dbReference type="SUPFAM" id="SSF100950">
    <property type="entry name" value="NagB/RpiA/CoA transferase-like"/>
    <property type="match status" value="1"/>
</dbReference>
<dbReference type="Pfam" id="PF01812">
    <property type="entry name" value="5-FTHF_cyc-lig"/>
    <property type="match status" value="1"/>
</dbReference>
<comment type="caution">
    <text evidence="6">The sequence shown here is derived from an EMBL/GenBank/DDBJ whole genome shotgun (WGS) entry which is preliminary data.</text>
</comment>
<evidence type="ECO:0000256" key="1">
    <source>
        <dbReference type="ARBA" id="ARBA00010638"/>
    </source>
</evidence>
<keyword evidence="5" id="KW-0460">Magnesium</keyword>
<keyword evidence="3 4" id="KW-0067">ATP-binding</keyword>
<dbReference type="InterPro" id="IPR037171">
    <property type="entry name" value="NagB/RpiA_transferase-like"/>
</dbReference>
<dbReference type="Gene3D" id="3.40.50.10420">
    <property type="entry name" value="NagB/RpiA/CoA transferase-like"/>
    <property type="match status" value="1"/>
</dbReference>
<evidence type="ECO:0000256" key="2">
    <source>
        <dbReference type="ARBA" id="ARBA00022741"/>
    </source>
</evidence>